<dbReference type="AlphaFoldDB" id="A0AAJ8C150"/>
<evidence type="ECO:0000313" key="1">
    <source>
        <dbReference type="RefSeq" id="XP_059605940.1"/>
    </source>
</evidence>
<reference evidence="1" key="2">
    <citation type="submission" date="2025-08" db="UniProtKB">
        <authorList>
            <consortium name="RefSeq"/>
        </authorList>
    </citation>
    <scope>IDENTIFICATION</scope>
</reference>
<name>A0AAJ8C150_ASPNG</name>
<dbReference type="VEuPathDB" id="FungiDB:An02g00360"/>
<organism evidence="1">
    <name type="scientific">Aspergillus niger</name>
    <dbReference type="NCBI Taxonomy" id="5061"/>
    <lineage>
        <taxon>Eukaryota</taxon>
        <taxon>Fungi</taxon>
        <taxon>Dikarya</taxon>
        <taxon>Ascomycota</taxon>
        <taxon>Pezizomycotina</taxon>
        <taxon>Eurotiomycetes</taxon>
        <taxon>Eurotiomycetidae</taxon>
        <taxon>Eurotiales</taxon>
        <taxon>Aspergillaceae</taxon>
        <taxon>Aspergillus</taxon>
        <taxon>Aspergillus subgen. Circumdati</taxon>
    </lineage>
</organism>
<dbReference type="KEGG" id="ang:An02g00360"/>
<dbReference type="GeneID" id="84590182"/>
<dbReference type="RefSeq" id="XP_059605940.1">
    <property type="nucleotide sequence ID" value="XM_059745992.1"/>
</dbReference>
<reference evidence="1" key="1">
    <citation type="submission" date="2025-02" db="EMBL/GenBank/DDBJ databases">
        <authorList>
            <consortium name="NCBI Genome Project"/>
        </authorList>
    </citation>
    <scope>NUCLEOTIDE SEQUENCE</scope>
</reference>
<gene>
    <name evidence="1" type="ORF">An02g00360</name>
</gene>
<accession>A0AAJ8C150</accession>
<proteinExistence type="predicted"/>
<sequence length="338" mass="37623">MPLLIMFTMLSFRDHLYFCSEIIVWSKRPRARITIKQEVHEKADLSWLAHFLSPKKSFISGCYSTQVDCQDTVTILSEQLRWWVLLEDCASGPATGSAYAPRPGLHEGLQYRRIDRATGEELSPQIKGVDLHLGKLCRGMATNVVCGVVVRVRGEERDMILKDPWMSASRRGNGGSRGKMTGGGISADLGFSCPGRCPEPDQSCDCGWFLRLSLAVSVPIFPSHHHLMTQYPHPESGSIRPHTDSIALQSVLWDAAHSCWLAAPLSILFTLPWWIRVGSLLGLGAGVYQPNTSFHVGQRSGAPLVRLKSPVPAFYIFEVWGDAKTCDGLRDFRELVPY</sequence>
<protein>
    <submittedName>
        <fullName evidence="1">Uncharacterized protein</fullName>
    </submittedName>
</protein>